<dbReference type="PANTHER" id="PTHR34821:SF2">
    <property type="entry name" value="INNER MEMBRANE PROTEIN YDCZ"/>
    <property type="match status" value="1"/>
</dbReference>
<dbReference type="Proteomes" id="UP000000486">
    <property type="component" value="Chromosome"/>
</dbReference>
<sequence length="155" mass="16967">MTKRSSKSLLLFMAMGLVSGLLSPIQTSINSQLRLTVGSPFVASFISFLVGTTLLTLVCLIVERRLTFQLKGVGRIPWWVFTGGALGVLFVTSNILLLPLLGSAMTVVLALCGQMIIALIIDHFGFFGVIPHPINRYRMIGVLLMLIGVFLIQRF</sequence>
<reference evidence="2 3" key="1">
    <citation type="journal article" date="2011" name="J. Bacteriol.">
        <title>Genome sequence of the nonpathogenic Listeria monocytogenes serovar 4a strain M7.</title>
        <authorList>
            <person name="Chen J."/>
            <person name="Xia Y."/>
            <person name="Cheng C."/>
            <person name="Fang C."/>
            <person name="Shan Y."/>
            <person name="Jin G."/>
            <person name="Fang W."/>
        </authorList>
    </citation>
    <scope>NUCLEOTIDE SEQUENCE [LARGE SCALE GENOMIC DNA]</scope>
    <source>
        <strain evidence="2 3">M7</strain>
    </source>
</reference>
<feature type="transmembrane region" description="Helical" evidence="1">
    <location>
        <begin position="37"/>
        <end position="62"/>
    </location>
</feature>
<protein>
    <submittedName>
        <fullName evidence="2">Putative inner membrane protein</fullName>
    </submittedName>
</protein>
<dbReference type="KEGG" id="lmq:LMM7_1215"/>
<feature type="transmembrane region" description="Helical" evidence="1">
    <location>
        <begin position="107"/>
        <end position="130"/>
    </location>
</feature>
<dbReference type="SMR" id="A0A0E0UW81"/>
<evidence type="ECO:0000256" key="1">
    <source>
        <dbReference type="SAM" id="Phobius"/>
    </source>
</evidence>
<proteinExistence type="predicted"/>
<evidence type="ECO:0000313" key="2">
    <source>
        <dbReference type="EMBL" id="AEH92220.1"/>
    </source>
</evidence>
<feature type="transmembrane region" description="Helical" evidence="1">
    <location>
        <begin position="78"/>
        <end position="101"/>
    </location>
</feature>
<dbReference type="RefSeq" id="WP_003729724.1">
    <property type="nucleotide sequence ID" value="NC_017537.1"/>
</dbReference>
<dbReference type="GeneID" id="93234621"/>
<gene>
    <name evidence="2" type="ordered locus">LMM7_1215</name>
</gene>
<dbReference type="InterPro" id="IPR006750">
    <property type="entry name" value="YdcZ"/>
</dbReference>
<dbReference type="AlphaFoldDB" id="A0A0E0UW81"/>
<evidence type="ECO:0000313" key="3">
    <source>
        <dbReference type="Proteomes" id="UP000000486"/>
    </source>
</evidence>
<name>A0A0E0UW81_LISMM</name>
<dbReference type="Pfam" id="PF04657">
    <property type="entry name" value="DMT_YdcZ"/>
    <property type="match status" value="1"/>
</dbReference>
<dbReference type="HOGENOM" id="CLU_068878_1_1_9"/>
<organism evidence="2 3">
    <name type="scientific">Listeria monocytogenes serotype 4a (strain M7)</name>
    <dbReference type="NCBI Taxonomy" id="1030009"/>
    <lineage>
        <taxon>Bacteria</taxon>
        <taxon>Bacillati</taxon>
        <taxon>Bacillota</taxon>
        <taxon>Bacilli</taxon>
        <taxon>Bacillales</taxon>
        <taxon>Listeriaceae</taxon>
        <taxon>Listeria</taxon>
    </lineage>
</organism>
<dbReference type="PATRIC" id="fig|1030009.3.peg.1204"/>
<keyword evidence="1" id="KW-0812">Transmembrane</keyword>
<dbReference type="GO" id="GO:0005886">
    <property type="term" value="C:plasma membrane"/>
    <property type="evidence" value="ECO:0007669"/>
    <property type="project" value="TreeGrafter"/>
</dbReference>
<dbReference type="PANTHER" id="PTHR34821">
    <property type="entry name" value="INNER MEMBRANE PROTEIN YDCZ"/>
    <property type="match status" value="1"/>
</dbReference>
<feature type="transmembrane region" description="Helical" evidence="1">
    <location>
        <begin position="137"/>
        <end position="153"/>
    </location>
</feature>
<dbReference type="EMBL" id="CP002816">
    <property type="protein sequence ID" value="AEH92220.1"/>
    <property type="molecule type" value="Genomic_DNA"/>
</dbReference>
<keyword evidence="1" id="KW-0472">Membrane</keyword>
<keyword evidence="1" id="KW-1133">Transmembrane helix</keyword>
<accession>A0A0E0UW81</accession>